<dbReference type="AlphaFoldDB" id="A0A5P1R7B7"/>
<proteinExistence type="predicted"/>
<dbReference type="InterPro" id="IPR025504">
    <property type="entry name" value="GLUCM_C"/>
</dbReference>
<accession>A0A5P1R7B7</accession>
<dbReference type="Proteomes" id="UP000324760">
    <property type="component" value="Chromosome"/>
</dbReference>
<dbReference type="Pfam" id="PF14336">
    <property type="entry name" value="GLUCM-like_C"/>
    <property type="match status" value="1"/>
</dbReference>
<organism evidence="2 3">
    <name type="scientific">Neptunomonas concharum</name>
    <dbReference type="NCBI Taxonomy" id="1031538"/>
    <lineage>
        <taxon>Bacteria</taxon>
        <taxon>Pseudomonadati</taxon>
        <taxon>Pseudomonadota</taxon>
        <taxon>Gammaproteobacteria</taxon>
        <taxon>Oceanospirillales</taxon>
        <taxon>Oceanospirillaceae</taxon>
        <taxon>Neptunomonas</taxon>
    </lineage>
</organism>
<dbReference type="RefSeq" id="WP_138986203.1">
    <property type="nucleotide sequence ID" value="NZ_CP043869.1"/>
</dbReference>
<keyword evidence="3" id="KW-1185">Reference proteome</keyword>
<dbReference type="KEGG" id="ncu:F0U83_01580"/>
<evidence type="ECO:0000313" key="2">
    <source>
        <dbReference type="EMBL" id="QEQ95498.1"/>
    </source>
</evidence>
<evidence type="ECO:0000313" key="3">
    <source>
        <dbReference type="Proteomes" id="UP000324760"/>
    </source>
</evidence>
<dbReference type="Gene3D" id="3.90.1640.20">
    <property type="entry name" value="TON_0340"/>
    <property type="match status" value="1"/>
</dbReference>
<evidence type="ECO:0000259" key="1">
    <source>
        <dbReference type="Pfam" id="PF14336"/>
    </source>
</evidence>
<dbReference type="PANTHER" id="PTHR32022:SF10">
    <property type="entry name" value="D-GLUTAMATE CYCLASE, MITOCHONDRIAL"/>
    <property type="match status" value="1"/>
</dbReference>
<dbReference type="EMBL" id="CP043869">
    <property type="protein sequence ID" value="QEQ95498.1"/>
    <property type="molecule type" value="Genomic_DNA"/>
</dbReference>
<protein>
    <submittedName>
        <fullName evidence="2">DUF4392 domain-containing protein</fullName>
    </submittedName>
</protein>
<gene>
    <name evidence="2" type="ORF">F0U83_01580</name>
</gene>
<dbReference type="PANTHER" id="PTHR32022">
    <property type="entry name" value="D-GLUTAMATE CYCLASE, MITOCHONDRIAL"/>
    <property type="match status" value="1"/>
</dbReference>
<sequence>MTNASIARDDTALSKLIEDLLVARNLRGMKTIQPALQTGYYLRAARILNKCRGHVLIGTGFPVVDTFETDGPVGAIALYRALETLGATPVLVCGPPVSQALMKDFRVHEIRVGEHQEQKLEAFEALYKFHPDAVVSIERPGQAEDGGYYNMRGESISARTACFDTFVKHAKCPTIGIGDGGNEIGMGNVVSALKDLDIVASATCVDELLIADVSNWGAYGIMAFLSVWNQTDLLGQVKPREILDYLSGLGSVDGVTRQNELTEDGLDPSEGESVLLALRQLINVA</sequence>
<feature type="domain" description="D-glutamate cyclase-like C-terminal" evidence="1">
    <location>
        <begin position="18"/>
        <end position="278"/>
    </location>
</feature>
<dbReference type="OrthoDB" id="1668885at2"/>
<name>A0A5P1R7B7_9GAMM</name>
<reference evidence="2 3" key="1">
    <citation type="journal article" date="2019" name="Biochem. Eng. J.">
        <title>Metabolic engineering of the marine bacteria Neptunomonas concharum for the production of acetoin and meso-2,3-butanediol from acetate.</title>
        <authorList>
            <person name="Li W."/>
            <person name="Pu N."/>
            <person name="Liu C.-X."/>
            <person name="Yuan Q.-P."/>
            <person name="Li Z.-J."/>
        </authorList>
    </citation>
    <scope>NUCLEOTIDE SEQUENCE [LARGE SCALE GENOMIC DNA]</scope>
    <source>
        <strain evidence="2 3">JCM17730</strain>
    </source>
</reference>